<keyword evidence="5" id="KW-1185">Reference proteome</keyword>
<evidence type="ECO:0000313" key="4">
    <source>
        <dbReference type="EMBL" id="QNP61649.1"/>
    </source>
</evidence>
<dbReference type="Gene3D" id="1.10.357.10">
    <property type="entry name" value="Tetracycline Repressor, domain 2"/>
    <property type="match status" value="1"/>
</dbReference>
<dbReference type="GO" id="GO:0000976">
    <property type="term" value="F:transcription cis-regulatory region binding"/>
    <property type="evidence" value="ECO:0007669"/>
    <property type="project" value="TreeGrafter"/>
</dbReference>
<name>A0A7H0HM83_9ACTN</name>
<dbReference type="PROSITE" id="PS50977">
    <property type="entry name" value="HTH_TETR_2"/>
    <property type="match status" value="1"/>
</dbReference>
<gene>
    <name evidence="4" type="ORF">IAG43_01050</name>
</gene>
<accession>A0A7H0HM83</accession>
<evidence type="ECO:0000259" key="3">
    <source>
        <dbReference type="PROSITE" id="PS50977"/>
    </source>
</evidence>
<feature type="DNA-binding region" description="H-T-H motif" evidence="2">
    <location>
        <begin position="57"/>
        <end position="76"/>
    </location>
</feature>
<dbReference type="SUPFAM" id="SSF46689">
    <property type="entry name" value="Homeodomain-like"/>
    <property type="match status" value="1"/>
</dbReference>
<organism evidence="4 5">
    <name type="scientific">Streptomyces genisteinicus</name>
    <dbReference type="NCBI Taxonomy" id="2768068"/>
    <lineage>
        <taxon>Bacteria</taxon>
        <taxon>Bacillati</taxon>
        <taxon>Actinomycetota</taxon>
        <taxon>Actinomycetes</taxon>
        <taxon>Kitasatosporales</taxon>
        <taxon>Streptomycetaceae</taxon>
        <taxon>Streptomyces</taxon>
    </lineage>
</organism>
<feature type="domain" description="HTH tetR-type" evidence="3">
    <location>
        <begin position="34"/>
        <end position="94"/>
    </location>
</feature>
<protein>
    <submittedName>
        <fullName evidence="4">TetR/AcrR family transcriptional regulator</fullName>
    </submittedName>
</protein>
<reference evidence="4 5" key="1">
    <citation type="submission" date="2020-08" db="EMBL/GenBank/DDBJ databases">
        <title>A novel species.</title>
        <authorList>
            <person name="Gao J."/>
        </authorList>
    </citation>
    <scope>NUCLEOTIDE SEQUENCE [LARGE SCALE GENOMIC DNA]</scope>
    <source>
        <strain evidence="4 5">CRPJ-33</strain>
    </source>
</reference>
<dbReference type="InterPro" id="IPR050109">
    <property type="entry name" value="HTH-type_TetR-like_transc_reg"/>
</dbReference>
<proteinExistence type="predicted"/>
<dbReference type="Proteomes" id="UP000516230">
    <property type="component" value="Chromosome"/>
</dbReference>
<dbReference type="InterPro" id="IPR036271">
    <property type="entry name" value="Tet_transcr_reg_TetR-rel_C_sf"/>
</dbReference>
<dbReference type="SUPFAM" id="SSF48498">
    <property type="entry name" value="Tetracyclin repressor-like, C-terminal domain"/>
    <property type="match status" value="1"/>
</dbReference>
<dbReference type="PANTHER" id="PTHR30055">
    <property type="entry name" value="HTH-TYPE TRANSCRIPTIONAL REGULATOR RUTR"/>
    <property type="match status" value="1"/>
</dbReference>
<keyword evidence="1 2" id="KW-0238">DNA-binding</keyword>
<dbReference type="InterPro" id="IPR009057">
    <property type="entry name" value="Homeodomain-like_sf"/>
</dbReference>
<dbReference type="GO" id="GO:0003700">
    <property type="term" value="F:DNA-binding transcription factor activity"/>
    <property type="evidence" value="ECO:0007669"/>
    <property type="project" value="TreeGrafter"/>
</dbReference>
<dbReference type="PRINTS" id="PR00455">
    <property type="entry name" value="HTHTETR"/>
</dbReference>
<dbReference type="PANTHER" id="PTHR30055:SF209">
    <property type="entry name" value="POSSIBLE TRANSCRIPTIONAL REGULATORY PROTEIN (PROBABLY TETR-FAMILY)"/>
    <property type="match status" value="1"/>
</dbReference>
<sequence>MSTRPPIPPPGADTPVLLEVTEAGDSPALRADAVRNRARLLEAASRFVDEHGVNCLTMDAVAKSAGVGKGTVFRRFGDRTGLLMALLDHSERAFQAQFLSGPPPVGPGAPPLERLHAFGHATLREAASRLELYLAAQPEAERRFSNPPYRVRLTHVEMLVRQVMPDADGELAAQALMAYLDPALVHHLLRQRAMPLERLEAGWSDLVDRLART</sequence>
<evidence type="ECO:0000313" key="5">
    <source>
        <dbReference type="Proteomes" id="UP000516230"/>
    </source>
</evidence>
<dbReference type="RefSeq" id="WP_187738855.1">
    <property type="nucleotide sequence ID" value="NZ_CP060825.1"/>
</dbReference>
<dbReference type="KEGG" id="sgj:IAG43_01050"/>
<dbReference type="Pfam" id="PF00440">
    <property type="entry name" value="TetR_N"/>
    <property type="match status" value="1"/>
</dbReference>
<dbReference type="InterPro" id="IPR001647">
    <property type="entry name" value="HTH_TetR"/>
</dbReference>
<dbReference type="AlphaFoldDB" id="A0A7H0HM83"/>
<dbReference type="EMBL" id="CP060825">
    <property type="protein sequence ID" value="QNP61649.1"/>
    <property type="molecule type" value="Genomic_DNA"/>
</dbReference>
<evidence type="ECO:0000256" key="2">
    <source>
        <dbReference type="PROSITE-ProRule" id="PRU00335"/>
    </source>
</evidence>
<evidence type="ECO:0000256" key="1">
    <source>
        <dbReference type="ARBA" id="ARBA00023125"/>
    </source>
</evidence>